<dbReference type="RefSeq" id="WP_048574628.1">
    <property type="nucleotide sequence ID" value="NZ_LFEH01000319.1"/>
</dbReference>
<evidence type="ECO:0000256" key="2">
    <source>
        <dbReference type="ARBA" id="ARBA00022679"/>
    </source>
</evidence>
<evidence type="ECO:0000313" key="5">
    <source>
        <dbReference type="EMBL" id="KMS65849.1"/>
    </source>
</evidence>
<feature type="non-terminal residue" evidence="5">
    <location>
        <position position="187"/>
    </location>
</feature>
<feature type="domain" description="Ketosynthase family 3 (KS3)" evidence="4">
    <location>
        <begin position="30"/>
        <end position="187"/>
    </location>
</feature>
<sequence>MATDEKLLQYLKRVTTELHTLRKQGARHADEPIAIVGMACRLPGGVASPEDLWRLVADGVDALSDFPEDRGWDLEGLFDPDPDHPGTSYATQGGFLQGAGQFDAGLFGISPREALVMDPQQRLLLETSWEALEHAGVDPVSLKGSDVGVFSGVFTQGYGTGAGAVPPELEGYVGTGGASSVASGRVS</sequence>
<dbReference type="InterPro" id="IPR020841">
    <property type="entry name" value="PKS_Beta-ketoAc_synthase_dom"/>
</dbReference>
<keyword evidence="2" id="KW-0808">Transferase</keyword>
<dbReference type="InterPro" id="IPR015083">
    <property type="entry name" value="NorB/c/GfsB-D-like_docking"/>
</dbReference>
<dbReference type="PROSITE" id="PS52004">
    <property type="entry name" value="KS3_2"/>
    <property type="match status" value="1"/>
</dbReference>
<evidence type="ECO:0000256" key="1">
    <source>
        <dbReference type="ARBA" id="ARBA00001957"/>
    </source>
</evidence>
<keyword evidence="6" id="KW-1185">Reference proteome</keyword>
<gene>
    <name evidence="5" type="ORF">ACH49_30155</name>
</gene>
<dbReference type="Pfam" id="PF00109">
    <property type="entry name" value="ketoacyl-synt"/>
    <property type="match status" value="1"/>
</dbReference>
<evidence type="ECO:0000256" key="3">
    <source>
        <dbReference type="ARBA" id="ARBA00023268"/>
    </source>
</evidence>
<dbReference type="EMBL" id="LFEH01000319">
    <property type="protein sequence ID" value="KMS65849.1"/>
    <property type="molecule type" value="Genomic_DNA"/>
</dbReference>
<keyword evidence="3" id="KW-0511">Multifunctional enzyme</keyword>
<comment type="cofactor">
    <cofactor evidence="1">
        <name>pantetheine 4'-phosphate</name>
        <dbReference type="ChEBI" id="CHEBI:47942"/>
    </cofactor>
</comment>
<dbReference type="InterPro" id="IPR050091">
    <property type="entry name" value="PKS_NRPS_Biosynth_Enz"/>
</dbReference>
<dbReference type="InterPro" id="IPR014030">
    <property type="entry name" value="Ketoacyl_synth_N"/>
</dbReference>
<reference evidence="5 6" key="1">
    <citation type="submission" date="2015-06" db="EMBL/GenBank/DDBJ databases">
        <title>Draft genome sequence of Streptomyces leeuwenhoekii C58, which produces the novel lasso peptide, chaxapeptin.</title>
        <authorList>
            <person name="Yi Y."/>
            <person name="Hai D."/>
            <person name="Jaspars M."/>
            <person name="Sheng H."/>
            <person name="Rateb M.E."/>
            <person name="Bull A."/>
            <person name="Goodfellow M."/>
            <person name="Asenjo J.A."/>
            <person name="Ebel R."/>
        </authorList>
    </citation>
    <scope>NUCLEOTIDE SEQUENCE [LARGE SCALE GENOMIC DNA]</scope>
    <source>
        <strain evidence="5 6">C58</strain>
    </source>
</reference>
<dbReference type="SMART" id="SM00825">
    <property type="entry name" value="PKS_KS"/>
    <property type="match status" value="1"/>
</dbReference>
<comment type="caution">
    <text evidence="5">The sequence shown here is derived from an EMBL/GenBank/DDBJ whole genome shotgun (WGS) entry which is preliminary data.</text>
</comment>
<protein>
    <recommendedName>
        <fullName evidence="4">Ketosynthase family 3 (KS3) domain-containing protein</fullName>
    </recommendedName>
</protein>
<proteinExistence type="predicted"/>
<dbReference type="SUPFAM" id="SSF53901">
    <property type="entry name" value="Thiolase-like"/>
    <property type="match status" value="1"/>
</dbReference>
<evidence type="ECO:0000313" key="6">
    <source>
        <dbReference type="Proteomes" id="UP000037274"/>
    </source>
</evidence>
<dbReference type="Gene3D" id="3.40.47.10">
    <property type="match status" value="1"/>
</dbReference>
<accession>A0ABR5HQ60</accession>
<dbReference type="Pfam" id="PF08990">
    <property type="entry name" value="Docking"/>
    <property type="match status" value="1"/>
</dbReference>
<organism evidence="5 6">
    <name type="scientific">Streptomyces leeuwenhoekii</name>
    <dbReference type="NCBI Taxonomy" id="1437453"/>
    <lineage>
        <taxon>Bacteria</taxon>
        <taxon>Bacillati</taxon>
        <taxon>Actinomycetota</taxon>
        <taxon>Actinomycetes</taxon>
        <taxon>Kitasatosporales</taxon>
        <taxon>Streptomycetaceae</taxon>
        <taxon>Streptomyces</taxon>
    </lineage>
</organism>
<dbReference type="InterPro" id="IPR016039">
    <property type="entry name" value="Thiolase-like"/>
</dbReference>
<dbReference type="PANTHER" id="PTHR43775:SF51">
    <property type="entry name" value="INACTIVE PHENOLPHTHIOCEROL SYNTHESIS POLYKETIDE SYNTHASE TYPE I PKS1-RELATED"/>
    <property type="match status" value="1"/>
</dbReference>
<evidence type="ECO:0000259" key="4">
    <source>
        <dbReference type="PROSITE" id="PS52004"/>
    </source>
</evidence>
<name>A0ABR5HQ60_STRLW</name>
<dbReference type="PANTHER" id="PTHR43775">
    <property type="entry name" value="FATTY ACID SYNTHASE"/>
    <property type="match status" value="1"/>
</dbReference>
<dbReference type="CDD" id="cd00833">
    <property type="entry name" value="PKS"/>
    <property type="match status" value="1"/>
</dbReference>
<dbReference type="Proteomes" id="UP000037274">
    <property type="component" value="Unassembled WGS sequence"/>
</dbReference>